<evidence type="ECO:0000256" key="1">
    <source>
        <dbReference type="ARBA" id="ARBA00009986"/>
    </source>
</evidence>
<dbReference type="CDD" id="cd07103">
    <property type="entry name" value="ALDH_F5_SSADH_GabD"/>
    <property type="match status" value="1"/>
</dbReference>
<keyword evidence="2" id="KW-0560">Oxidoreductase</keyword>
<dbReference type="Pfam" id="PF00171">
    <property type="entry name" value="Aldedh"/>
    <property type="match status" value="1"/>
</dbReference>
<dbReference type="Gene3D" id="3.40.309.10">
    <property type="entry name" value="Aldehyde Dehydrogenase, Chain A, domain 2"/>
    <property type="match status" value="1"/>
</dbReference>
<evidence type="ECO:0000259" key="3">
    <source>
        <dbReference type="Pfam" id="PF00171"/>
    </source>
</evidence>
<dbReference type="AlphaFoldDB" id="A0A2V3TYY8"/>
<name>A0A2V3TYY8_9HYPH</name>
<dbReference type="OrthoDB" id="9812625at2"/>
<dbReference type="EMBL" id="QJJK01000012">
    <property type="protein sequence ID" value="PXW54175.1"/>
    <property type="molecule type" value="Genomic_DNA"/>
</dbReference>
<comment type="caution">
    <text evidence="4">The sequence shown here is derived from an EMBL/GenBank/DDBJ whole genome shotgun (WGS) entry which is preliminary data.</text>
</comment>
<dbReference type="InterPro" id="IPR050740">
    <property type="entry name" value="Aldehyde_DH_Superfamily"/>
</dbReference>
<evidence type="ECO:0000256" key="2">
    <source>
        <dbReference type="ARBA" id="ARBA00023002"/>
    </source>
</evidence>
<dbReference type="Proteomes" id="UP000248021">
    <property type="component" value="Unassembled WGS sequence"/>
</dbReference>
<dbReference type="SUPFAM" id="SSF53720">
    <property type="entry name" value="ALDH-like"/>
    <property type="match status" value="1"/>
</dbReference>
<dbReference type="InterPro" id="IPR016161">
    <property type="entry name" value="Ald_DH/histidinol_DH"/>
</dbReference>
<protein>
    <submittedName>
        <fullName evidence="4">Succinate-semialdehyde dehydrogenase/glutarate-semialdehyde dehydrogenase</fullName>
    </submittedName>
</protein>
<evidence type="ECO:0000313" key="5">
    <source>
        <dbReference type="Proteomes" id="UP000248021"/>
    </source>
</evidence>
<accession>A0A2V3TYY8</accession>
<organism evidence="4 5">
    <name type="scientific">Chelatococcus asaccharovorans</name>
    <dbReference type="NCBI Taxonomy" id="28210"/>
    <lineage>
        <taxon>Bacteria</taxon>
        <taxon>Pseudomonadati</taxon>
        <taxon>Pseudomonadota</taxon>
        <taxon>Alphaproteobacteria</taxon>
        <taxon>Hyphomicrobiales</taxon>
        <taxon>Chelatococcaceae</taxon>
        <taxon>Chelatococcus</taxon>
    </lineage>
</organism>
<feature type="domain" description="Aldehyde dehydrogenase" evidence="3">
    <location>
        <begin position="13"/>
        <end position="470"/>
    </location>
</feature>
<comment type="similarity">
    <text evidence="1">Belongs to the aldehyde dehydrogenase family.</text>
</comment>
<gene>
    <name evidence="4" type="ORF">C7450_112204</name>
</gene>
<reference evidence="4 5" key="1">
    <citation type="submission" date="2018-05" db="EMBL/GenBank/DDBJ databases">
        <title>Genomic Encyclopedia of Type Strains, Phase IV (KMG-IV): sequencing the most valuable type-strain genomes for metagenomic binning, comparative biology and taxonomic classification.</title>
        <authorList>
            <person name="Goeker M."/>
        </authorList>
    </citation>
    <scope>NUCLEOTIDE SEQUENCE [LARGE SCALE GENOMIC DNA]</scope>
    <source>
        <strain evidence="4 5">DSM 6462</strain>
    </source>
</reference>
<dbReference type="PANTHER" id="PTHR43353:SF5">
    <property type="entry name" value="SUCCINATE-SEMIALDEHYDE DEHYDROGENASE, MITOCHONDRIAL"/>
    <property type="match status" value="1"/>
</dbReference>
<evidence type="ECO:0000313" key="4">
    <source>
        <dbReference type="EMBL" id="PXW54175.1"/>
    </source>
</evidence>
<dbReference type="Gene3D" id="3.40.605.10">
    <property type="entry name" value="Aldehyde Dehydrogenase, Chain A, domain 1"/>
    <property type="match status" value="1"/>
</dbReference>
<dbReference type="PANTHER" id="PTHR43353">
    <property type="entry name" value="SUCCINATE-SEMIALDEHYDE DEHYDROGENASE, MITOCHONDRIAL"/>
    <property type="match status" value="1"/>
</dbReference>
<dbReference type="InterPro" id="IPR015590">
    <property type="entry name" value="Aldehyde_DH_dom"/>
</dbReference>
<proteinExistence type="inferred from homology"/>
<keyword evidence="5" id="KW-1185">Reference proteome</keyword>
<sequence length="475" mass="51012">MYRDTQLFIAGEWVGGAAKRRLGVINPATEEPIGTVACAEVADLEMAVAAADGGFKKWSGMSAFDRSEIMLQAARLLKERAADIGRSLTLEQGKIRDEARFEPLRAAGELEWAAGEARRAYGRVIPARNPNATVLTTRNALGPVALFSPWNFPLNQLARKLAPALAAGCSVVAKAPEETPASPAALVQALHDAGLPPGVVNLVFGEPAHISDYLIKHPSIRKISFTGSVAVGKQLSALAGAHMKRSTMELGGHAPVIVCKDADVDLAVEQMARIKPFNCGQTCAAPNRLIIHEDLYDRFVTAFSSRFAKIRVGDGMSEDTQMGPLANIRRLKMMESFCADALRKGAKLTTGGQRIGNKGYYFQPTVVEEAPDDAMVRQIEAFGPLIVATRFRELDEAIAEANRLPYALACYAYTRSIATAKRLATSVECGNLIANDVVLALPELPFGGMKESGYGMEGGTEGIDAYLATRLLSFS</sequence>
<dbReference type="FunFam" id="3.40.605.10:FF:000033">
    <property type="entry name" value="NAD-dependent succinate-semialdehyde dehydrogenase"/>
    <property type="match status" value="1"/>
</dbReference>
<dbReference type="InterPro" id="IPR016163">
    <property type="entry name" value="Ald_DH_C"/>
</dbReference>
<dbReference type="RefSeq" id="WP_110377403.1">
    <property type="nucleotide sequence ID" value="NZ_JAHBRY010000002.1"/>
</dbReference>
<dbReference type="InterPro" id="IPR016162">
    <property type="entry name" value="Ald_DH_N"/>
</dbReference>
<dbReference type="GO" id="GO:0016620">
    <property type="term" value="F:oxidoreductase activity, acting on the aldehyde or oxo group of donors, NAD or NADP as acceptor"/>
    <property type="evidence" value="ECO:0007669"/>
    <property type="project" value="InterPro"/>
</dbReference>